<dbReference type="Proteomes" id="UP000655420">
    <property type="component" value="Unassembled WGS sequence"/>
</dbReference>
<feature type="region of interest" description="Disordered" evidence="1">
    <location>
        <begin position="156"/>
        <end position="178"/>
    </location>
</feature>
<name>A0A8J7M5U7_9RHOB</name>
<dbReference type="EMBL" id="JAEHHL010000001">
    <property type="protein sequence ID" value="MBK0398392.1"/>
    <property type="molecule type" value="Genomic_DNA"/>
</dbReference>
<protein>
    <submittedName>
        <fullName evidence="2">DUF177 domain-containing protein</fullName>
    </submittedName>
</protein>
<gene>
    <name evidence="2" type="ORF">H0I76_04250</name>
</gene>
<reference evidence="2" key="1">
    <citation type="submission" date="2020-12" db="EMBL/GenBank/DDBJ databases">
        <title>Bacterial taxonomy.</title>
        <authorList>
            <person name="Pan X."/>
        </authorList>
    </citation>
    <scope>NUCLEOTIDE SEQUENCE</scope>
    <source>
        <strain evidence="2">M0105</strain>
    </source>
</reference>
<evidence type="ECO:0000313" key="2">
    <source>
        <dbReference type="EMBL" id="MBK0398392.1"/>
    </source>
</evidence>
<proteinExistence type="predicted"/>
<organism evidence="2 3">
    <name type="scientific">Thermohalobaculum xanthum</name>
    <dbReference type="NCBI Taxonomy" id="2753746"/>
    <lineage>
        <taxon>Bacteria</taxon>
        <taxon>Pseudomonadati</taxon>
        <taxon>Pseudomonadota</taxon>
        <taxon>Alphaproteobacteria</taxon>
        <taxon>Rhodobacterales</taxon>
        <taxon>Paracoccaceae</taxon>
        <taxon>Thermohalobaculum</taxon>
    </lineage>
</organism>
<evidence type="ECO:0000256" key="1">
    <source>
        <dbReference type="SAM" id="MobiDB-lite"/>
    </source>
</evidence>
<evidence type="ECO:0000313" key="3">
    <source>
        <dbReference type="Proteomes" id="UP000655420"/>
    </source>
</evidence>
<dbReference type="InterPro" id="IPR003772">
    <property type="entry name" value="YceD"/>
</dbReference>
<accession>A0A8J7M5U7</accession>
<dbReference type="AlphaFoldDB" id="A0A8J7M5U7"/>
<sequence>MTDPLEPDLRPLPLSRKVPVASLSAEAETPVSLVPDAAELDRLAQFMGIKSLSDVALEGGIAAYGRKGWRLDARLKARVGQVCVVTLEPIETDVDSPVRRAFQPGAERPGVIAINIGESGDEGEEEPPEPLGEDIDLGAILVEELALAIDPYPRAPGAELGTMSRTPPGAAPLDPEAEKPFAKLASLRARLAGESD</sequence>
<keyword evidence="3" id="KW-1185">Reference proteome</keyword>
<dbReference type="RefSeq" id="WP_200607427.1">
    <property type="nucleotide sequence ID" value="NZ_JAEHHL010000001.1"/>
</dbReference>
<dbReference type="Pfam" id="PF02620">
    <property type="entry name" value="YceD"/>
    <property type="match status" value="1"/>
</dbReference>
<comment type="caution">
    <text evidence="2">The sequence shown here is derived from an EMBL/GenBank/DDBJ whole genome shotgun (WGS) entry which is preliminary data.</text>
</comment>